<dbReference type="AlphaFoldDB" id="W1NK11"/>
<sequence length="64" mass="7338">MARTKVELSQSENSWASWPINILVTDLGRLKTFGRRSCSISFGAENNWPLHLKVVPLRVRADWV</sequence>
<organism evidence="1 2">
    <name type="scientific">Amborella trichopoda</name>
    <dbReference type="NCBI Taxonomy" id="13333"/>
    <lineage>
        <taxon>Eukaryota</taxon>
        <taxon>Viridiplantae</taxon>
        <taxon>Streptophyta</taxon>
        <taxon>Embryophyta</taxon>
        <taxon>Tracheophyta</taxon>
        <taxon>Spermatophyta</taxon>
        <taxon>Magnoliopsida</taxon>
        <taxon>Amborellales</taxon>
        <taxon>Amborellaceae</taxon>
        <taxon>Amborella</taxon>
    </lineage>
</organism>
<evidence type="ECO:0000313" key="2">
    <source>
        <dbReference type="Proteomes" id="UP000017836"/>
    </source>
</evidence>
<gene>
    <name evidence="1" type="ORF">AMTR_s00001p00031070</name>
</gene>
<proteinExistence type="predicted"/>
<accession>W1NK11</accession>
<dbReference type="EMBL" id="KI397142">
    <property type="protein sequence ID" value="ERM96137.1"/>
    <property type="molecule type" value="Genomic_DNA"/>
</dbReference>
<evidence type="ECO:0000313" key="1">
    <source>
        <dbReference type="EMBL" id="ERM96137.1"/>
    </source>
</evidence>
<dbReference type="Gramene" id="ERM96137">
    <property type="protein sequence ID" value="ERM96137"/>
    <property type="gene ID" value="AMTR_s00001p00031070"/>
</dbReference>
<protein>
    <submittedName>
        <fullName evidence="1">Uncharacterized protein</fullName>
    </submittedName>
</protein>
<keyword evidence="2" id="KW-1185">Reference proteome</keyword>
<dbReference type="Proteomes" id="UP000017836">
    <property type="component" value="Unassembled WGS sequence"/>
</dbReference>
<dbReference type="HOGENOM" id="CLU_2870556_0_0_1"/>
<reference evidence="2" key="1">
    <citation type="journal article" date="2013" name="Science">
        <title>The Amborella genome and the evolution of flowering plants.</title>
        <authorList>
            <consortium name="Amborella Genome Project"/>
        </authorList>
    </citation>
    <scope>NUCLEOTIDE SEQUENCE [LARGE SCALE GENOMIC DNA]</scope>
</reference>
<name>W1NK11_AMBTC</name>